<dbReference type="Proteomes" id="UP000485058">
    <property type="component" value="Unassembled WGS sequence"/>
</dbReference>
<keyword evidence="3" id="KW-1185">Reference proteome</keyword>
<name>A0A6A0A027_HAELA</name>
<comment type="caution">
    <text evidence="2">The sequence shown here is derived from an EMBL/GenBank/DDBJ whole genome shotgun (WGS) entry which is preliminary data.</text>
</comment>
<accession>A0A6A0A027</accession>
<feature type="non-terminal residue" evidence="2">
    <location>
        <position position="340"/>
    </location>
</feature>
<sequence length="340" mass="34565">MCFNTGCELNIVKATPHFTVHTYRGPRTAAVVDAAWSVGPHKLQPSHPSVLQCQFGLSEERDSCPTLRHAGLQMSSTDGALTSSLGLSASGSSNVQTLPQRLSVPATSATAAISVPGLPGHASALTHTSSVSSDSSRMSPYASQSILATTTLNNQPGLDPVAWPVQALAKATCPDMDSQLLQLAGPWANISAGVEKLEGSLGAATSASSLGQVMAHRANDAYVSADQGGGSRAAASISSHVPYAVPVGMLTTPLAGQYENQSASFGLPSGEGAGLDDTLTALLQQLSAAMPPTQAAVTPQPDQQLTSLLSTLMLPCSPAAPAPGRSAEGRAQAQPPNGQP</sequence>
<evidence type="ECO:0000313" key="2">
    <source>
        <dbReference type="EMBL" id="GFH25519.1"/>
    </source>
</evidence>
<dbReference type="AlphaFoldDB" id="A0A6A0A027"/>
<evidence type="ECO:0000256" key="1">
    <source>
        <dbReference type="SAM" id="MobiDB-lite"/>
    </source>
</evidence>
<gene>
    <name evidence="2" type="ORF">HaLaN_23498</name>
</gene>
<proteinExistence type="predicted"/>
<feature type="region of interest" description="Disordered" evidence="1">
    <location>
        <begin position="315"/>
        <end position="340"/>
    </location>
</feature>
<evidence type="ECO:0000313" key="3">
    <source>
        <dbReference type="Proteomes" id="UP000485058"/>
    </source>
</evidence>
<dbReference type="EMBL" id="BLLF01002837">
    <property type="protein sequence ID" value="GFH25519.1"/>
    <property type="molecule type" value="Genomic_DNA"/>
</dbReference>
<reference evidence="2 3" key="1">
    <citation type="submission" date="2020-02" db="EMBL/GenBank/DDBJ databases">
        <title>Draft genome sequence of Haematococcus lacustris strain NIES-144.</title>
        <authorList>
            <person name="Morimoto D."/>
            <person name="Nakagawa S."/>
            <person name="Yoshida T."/>
            <person name="Sawayama S."/>
        </authorList>
    </citation>
    <scope>NUCLEOTIDE SEQUENCE [LARGE SCALE GENOMIC DNA]</scope>
    <source>
        <strain evidence="2 3">NIES-144</strain>
    </source>
</reference>
<organism evidence="2 3">
    <name type="scientific">Haematococcus lacustris</name>
    <name type="common">Green alga</name>
    <name type="synonym">Haematococcus pluvialis</name>
    <dbReference type="NCBI Taxonomy" id="44745"/>
    <lineage>
        <taxon>Eukaryota</taxon>
        <taxon>Viridiplantae</taxon>
        <taxon>Chlorophyta</taxon>
        <taxon>core chlorophytes</taxon>
        <taxon>Chlorophyceae</taxon>
        <taxon>CS clade</taxon>
        <taxon>Chlamydomonadales</taxon>
        <taxon>Haematococcaceae</taxon>
        <taxon>Haematococcus</taxon>
    </lineage>
</organism>
<protein>
    <submittedName>
        <fullName evidence="2">Uncharacterized protein</fullName>
    </submittedName>
</protein>